<dbReference type="AlphaFoldDB" id="A9NL06"/>
<sequence length="65" mass="7361">MGMKVPILQMTILAFMAMDTMSLYIDNLWLSSGTVFRHTILCKFLIAVSPIPDVKSHCVNSIREM</sequence>
<dbReference type="EMBL" id="EF081937">
    <property type="protein sequence ID" value="ABK21317.1"/>
    <property type="molecule type" value="mRNA"/>
</dbReference>
<protein>
    <submittedName>
        <fullName evidence="1">Uncharacterized protein</fullName>
    </submittedName>
</protein>
<reference evidence="1" key="1">
    <citation type="journal article" date="2008" name="BMC Genomics">
        <title>A conifer genomics resource of 200,000 spruce (Picea spp.) ESTs and 6,464 high-quality, sequence-finished full-length cDNAs for Sitka spruce (Picea sitchensis).</title>
        <authorList>
            <person name="Ralph S.G."/>
            <person name="Chun H.J."/>
            <person name="Kolosova N."/>
            <person name="Cooper D."/>
            <person name="Oddy C."/>
            <person name="Ritland C.E."/>
            <person name="Kirkpatrick R."/>
            <person name="Moore R."/>
            <person name="Barber S."/>
            <person name="Holt R.A."/>
            <person name="Jones S.J."/>
            <person name="Marra M.A."/>
            <person name="Douglas C.J."/>
            <person name="Ritland K."/>
            <person name="Bohlmann J."/>
        </authorList>
    </citation>
    <scope>NUCLEOTIDE SEQUENCE</scope>
    <source>
        <tissue evidence="1">Green portion of the leader tissue</tissue>
    </source>
</reference>
<name>A9NL06_PICSI</name>
<evidence type="ECO:0000313" key="1">
    <source>
        <dbReference type="EMBL" id="ABK21317.1"/>
    </source>
</evidence>
<proteinExistence type="evidence at transcript level"/>
<organism evidence="1">
    <name type="scientific">Picea sitchensis</name>
    <name type="common">Sitka spruce</name>
    <name type="synonym">Pinus sitchensis</name>
    <dbReference type="NCBI Taxonomy" id="3332"/>
    <lineage>
        <taxon>Eukaryota</taxon>
        <taxon>Viridiplantae</taxon>
        <taxon>Streptophyta</taxon>
        <taxon>Embryophyta</taxon>
        <taxon>Tracheophyta</taxon>
        <taxon>Spermatophyta</taxon>
        <taxon>Pinopsida</taxon>
        <taxon>Pinidae</taxon>
        <taxon>Conifers I</taxon>
        <taxon>Pinales</taxon>
        <taxon>Pinaceae</taxon>
        <taxon>Picea</taxon>
    </lineage>
</organism>
<accession>A9NL06</accession>